<dbReference type="Pfam" id="PF00535">
    <property type="entry name" value="Glycos_transf_2"/>
    <property type="match status" value="1"/>
</dbReference>
<sequence length="509" mass="56302">MPVFEPGQNIVPLLASLDAQSLGRRAVELVFVDDGSRDGETLGWLRARAAERSNMVVVSIANSGWPGRPRNVGLERARGEYVFFSDQDDELFPEALERMVAMADRNGSDVVAGKVVRVGGGTPYWGLAGRDVERADLVADGVMQSRTVHKLFRRSFLMEHGIRFLEGRVRLEDHHFMGQVFACAPVASVLASYPCYRWVRRRDGTNNSSKAVDPDWYWGYYTAALDVADERGADPDVSRELRREGAQQCFSRTFINRFDRRPQAARHAYFASTAAFVRGAFGEEVDRELSVLRRLRFQTLRVDDEPAFLAVCQALSSLQRHVDVEEVGWSGTALDVRLRVRVRSDDDRITLEKESDRTIAALAAPGGVISAALGPHDVPWGSLSVRSVQSGIEWPVECRSVAVQPGDGDGWLQEITIDARVQPFVGFVGPALEPGTWRLQVRSSFLGEPAVQALPLEPDVHADVLAQRVRDRNGSEVFRARLTCSAASSAMLRIRQAGDAQPPTGSDRS</sequence>
<feature type="domain" description="Glycosyltransferase 2-like" evidence="1">
    <location>
        <begin position="1"/>
        <end position="131"/>
    </location>
</feature>
<feature type="domain" description="TarS/TarP linker" evidence="2">
    <location>
        <begin position="214"/>
        <end position="311"/>
    </location>
</feature>
<dbReference type="RefSeq" id="WP_377036121.1">
    <property type="nucleotide sequence ID" value="NZ_JBHSQL010000016.1"/>
</dbReference>
<name>A0ABW1QP11_9ACTN</name>
<evidence type="ECO:0000313" key="3">
    <source>
        <dbReference type="EMBL" id="MFC6151191.1"/>
    </source>
</evidence>
<evidence type="ECO:0000259" key="2">
    <source>
        <dbReference type="Pfam" id="PF22181"/>
    </source>
</evidence>
<accession>A0ABW1QP11</accession>
<dbReference type="EMBL" id="JBHSQL010000016">
    <property type="protein sequence ID" value="MFC6151191.1"/>
    <property type="molecule type" value="Genomic_DNA"/>
</dbReference>
<keyword evidence="4" id="KW-1185">Reference proteome</keyword>
<gene>
    <name evidence="3" type="ORF">ACFPYK_17435</name>
</gene>
<dbReference type="InterPro" id="IPR029044">
    <property type="entry name" value="Nucleotide-diphossugar_trans"/>
</dbReference>
<reference evidence="4" key="1">
    <citation type="journal article" date="2019" name="Int. J. Syst. Evol. Microbiol.">
        <title>The Global Catalogue of Microorganisms (GCM) 10K type strain sequencing project: providing services to taxonomists for standard genome sequencing and annotation.</title>
        <authorList>
            <consortium name="The Broad Institute Genomics Platform"/>
            <consortium name="The Broad Institute Genome Sequencing Center for Infectious Disease"/>
            <person name="Wu L."/>
            <person name="Ma J."/>
        </authorList>
    </citation>
    <scope>NUCLEOTIDE SEQUENCE [LARGE SCALE GENOMIC DNA]</scope>
    <source>
        <strain evidence="4">CGMCC 4.7198</strain>
    </source>
</reference>
<evidence type="ECO:0000259" key="1">
    <source>
        <dbReference type="Pfam" id="PF00535"/>
    </source>
</evidence>
<protein>
    <submittedName>
        <fullName evidence="3">Glycosyltransferase family 2 protein</fullName>
    </submittedName>
</protein>
<dbReference type="InterPro" id="IPR001173">
    <property type="entry name" value="Glyco_trans_2-like"/>
</dbReference>
<evidence type="ECO:0000313" key="4">
    <source>
        <dbReference type="Proteomes" id="UP001596097"/>
    </source>
</evidence>
<dbReference type="PANTHER" id="PTHR22916">
    <property type="entry name" value="GLYCOSYLTRANSFERASE"/>
    <property type="match status" value="1"/>
</dbReference>
<organism evidence="3 4">
    <name type="scientific">Mumia xiangluensis</name>
    <dbReference type="NCBI Taxonomy" id="1678900"/>
    <lineage>
        <taxon>Bacteria</taxon>
        <taxon>Bacillati</taxon>
        <taxon>Actinomycetota</taxon>
        <taxon>Actinomycetes</taxon>
        <taxon>Propionibacteriales</taxon>
        <taxon>Nocardioidaceae</taxon>
        <taxon>Mumia</taxon>
    </lineage>
</organism>
<dbReference type="Pfam" id="PF22181">
    <property type="entry name" value="TarS_linker"/>
    <property type="match status" value="1"/>
</dbReference>
<dbReference type="InterPro" id="IPR054028">
    <property type="entry name" value="TarS/TarP_linker"/>
</dbReference>
<proteinExistence type="predicted"/>
<dbReference type="CDD" id="cd00761">
    <property type="entry name" value="Glyco_tranf_GTA_type"/>
    <property type="match status" value="1"/>
</dbReference>
<comment type="caution">
    <text evidence="3">The sequence shown here is derived from an EMBL/GenBank/DDBJ whole genome shotgun (WGS) entry which is preliminary data.</text>
</comment>
<dbReference type="Proteomes" id="UP001596097">
    <property type="component" value="Unassembled WGS sequence"/>
</dbReference>
<dbReference type="Gene3D" id="3.90.550.10">
    <property type="entry name" value="Spore Coat Polysaccharide Biosynthesis Protein SpsA, Chain A"/>
    <property type="match status" value="1"/>
</dbReference>
<dbReference type="SUPFAM" id="SSF53448">
    <property type="entry name" value="Nucleotide-diphospho-sugar transferases"/>
    <property type="match status" value="1"/>
</dbReference>
<dbReference type="PANTHER" id="PTHR22916:SF3">
    <property type="entry name" value="UDP-GLCNAC:BETAGAL BETA-1,3-N-ACETYLGLUCOSAMINYLTRANSFERASE-LIKE PROTEIN 1"/>
    <property type="match status" value="1"/>
</dbReference>